<evidence type="ECO:0000313" key="2">
    <source>
        <dbReference type="Proteomes" id="UP000072083"/>
    </source>
</evidence>
<gene>
    <name evidence="1" type="ORF">ERS132406_01300</name>
</gene>
<sequence>MDINQVRILEACHKFLIGITSCKDTLQDDTLVYLYRGQRITFETYQEYSNLTFTDYHLQYGRLRGENSYINNRQELVDIFPSDEHLRALQRISDADQARIQIVKLLTQINLEVLSSKYSVLKKDNYGYDFYNFETKENYPIYLFSDNDNFELVAIS</sequence>
<evidence type="ECO:0000313" key="1">
    <source>
        <dbReference type="EMBL" id="CYU99657.1"/>
    </source>
</evidence>
<proteinExistence type="predicted"/>
<dbReference type="Proteomes" id="UP000072083">
    <property type="component" value="Unassembled WGS sequence"/>
</dbReference>
<dbReference type="RefSeq" id="WP_044670263.1">
    <property type="nucleotide sequence ID" value="NZ_CECY01000006.1"/>
</dbReference>
<protein>
    <submittedName>
        <fullName evidence="1">Uncharacterized protein</fullName>
    </submittedName>
</protein>
<reference evidence="1 2" key="1">
    <citation type="submission" date="2016-02" db="EMBL/GenBank/DDBJ databases">
        <authorList>
            <consortium name="Pathogen Informatics"/>
        </authorList>
    </citation>
    <scope>NUCLEOTIDE SEQUENCE [LARGE SCALE GENOMIC DNA]</scope>
    <source>
        <strain evidence="1 2">LSS44</strain>
    </source>
</reference>
<dbReference type="EMBL" id="FIGZ01000012">
    <property type="protein sequence ID" value="CYU99657.1"/>
    <property type="molecule type" value="Genomic_DNA"/>
</dbReference>
<dbReference type="AlphaFoldDB" id="A0A116KIV9"/>
<accession>A0A116KIV9</accession>
<organism evidence="1 2">
    <name type="scientific">Streptococcus suis</name>
    <dbReference type="NCBI Taxonomy" id="1307"/>
    <lineage>
        <taxon>Bacteria</taxon>
        <taxon>Bacillati</taxon>
        <taxon>Bacillota</taxon>
        <taxon>Bacilli</taxon>
        <taxon>Lactobacillales</taxon>
        <taxon>Streptococcaceae</taxon>
        <taxon>Streptococcus</taxon>
    </lineage>
</organism>
<name>A0A116KIV9_STRSU</name>